<feature type="domain" description="Tify" evidence="4">
    <location>
        <begin position="284"/>
        <end position="319"/>
    </location>
</feature>
<dbReference type="OrthoDB" id="1908882at2759"/>
<name>A0A2G9GRZ0_9LAMI</name>
<accession>A0A2G9GRZ0</accession>
<dbReference type="SMART" id="SM00979">
    <property type="entry name" value="TIFY"/>
    <property type="match status" value="1"/>
</dbReference>
<dbReference type="AlphaFoldDB" id="A0A2G9GRZ0"/>
<dbReference type="GO" id="GO:2000022">
    <property type="term" value="P:regulation of jasmonic acid mediated signaling pathway"/>
    <property type="evidence" value="ECO:0007669"/>
    <property type="project" value="UniProtKB-UniRule"/>
</dbReference>
<dbReference type="STRING" id="429701.A0A2G9GRZ0"/>
<dbReference type="InterPro" id="IPR010399">
    <property type="entry name" value="Tify_dom"/>
</dbReference>
<dbReference type="Proteomes" id="UP000231279">
    <property type="component" value="Unassembled WGS sequence"/>
</dbReference>
<evidence type="ECO:0000256" key="2">
    <source>
        <dbReference type="RuleBase" id="RU369065"/>
    </source>
</evidence>
<keyword evidence="2" id="KW-0539">Nucleus</keyword>
<evidence type="ECO:0000313" key="5">
    <source>
        <dbReference type="EMBL" id="PIN08049.1"/>
    </source>
</evidence>
<keyword evidence="6" id="KW-1185">Reference proteome</keyword>
<organism evidence="5 6">
    <name type="scientific">Handroanthus impetiginosus</name>
    <dbReference type="NCBI Taxonomy" id="429701"/>
    <lineage>
        <taxon>Eukaryota</taxon>
        <taxon>Viridiplantae</taxon>
        <taxon>Streptophyta</taxon>
        <taxon>Embryophyta</taxon>
        <taxon>Tracheophyta</taxon>
        <taxon>Spermatophyta</taxon>
        <taxon>Magnoliopsida</taxon>
        <taxon>eudicotyledons</taxon>
        <taxon>Gunneridae</taxon>
        <taxon>Pentapetalae</taxon>
        <taxon>asterids</taxon>
        <taxon>lamiids</taxon>
        <taxon>Lamiales</taxon>
        <taxon>Bignoniaceae</taxon>
        <taxon>Crescentiina</taxon>
        <taxon>Tabebuia alliance</taxon>
        <taxon>Handroanthus</taxon>
    </lineage>
</organism>
<gene>
    <name evidence="5" type="ORF">CDL12_19377</name>
</gene>
<dbReference type="Pfam" id="PF06200">
    <property type="entry name" value="tify"/>
    <property type="match status" value="1"/>
</dbReference>
<dbReference type="GO" id="GO:0031347">
    <property type="term" value="P:regulation of defense response"/>
    <property type="evidence" value="ECO:0007669"/>
    <property type="project" value="UniProtKB-UniRule"/>
</dbReference>
<keyword evidence="2" id="KW-1184">Jasmonic acid signaling pathway</keyword>
<evidence type="ECO:0000256" key="3">
    <source>
        <dbReference type="SAM" id="MobiDB-lite"/>
    </source>
</evidence>
<sequence>MAHAHSNSKNNKANVGINAGGDNEVKPTTFHDFLGNKGQSQESAPAAGGGARPPPEVSPSATSDLGSERHVGNHLEGIPFYGSRGDITGPESSNRFSGNKRSNSDSFMLSSRDKFPQGQADSQDSPLLTKLLRYSGGERPRRPHDDEASFVMHQMRPISASFISQSPTAGRTDTNPSKWDRATAINPAPVLQYPPRSNQVMPFGYQAPSNRFKETNVSPSLVSQTAADEGSRTGIKGSGVLSSMNATGTIGRQPAGVLIRSGKQKSTVCVSEPDSSTTPSQRGTESVGRQMTIFYGGQAHVFDNVHPNKADVIMALAGSNGGSWSTNYTPNSSGRPSPGENRIASGDNDAGIGILRELHGKPLDKGESQRGFGSGVVGSYQGIIRSMEKTASDQAAKISAGGKAGEC</sequence>
<comment type="caution">
    <text evidence="5">The sequence shown here is derived from an EMBL/GenBank/DDBJ whole genome shotgun (WGS) entry which is preliminary data.</text>
</comment>
<protein>
    <recommendedName>
        <fullName evidence="2">Protein TIFY</fullName>
    </recommendedName>
    <alternativeName>
        <fullName evidence="2">Jasmonate ZIM domain-containing protein</fullName>
    </alternativeName>
</protein>
<evidence type="ECO:0000259" key="4">
    <source>
        <dbReference type="PROSITE" id="PS51320"/>
    </source>
</evidence>
<feature type="region of interest" description="Disordered" evidence="3">
    <location>
        <begin position="266"/>
        <end position="286"/>
    </location>
</feature>
<evidence type="ECO:0000313" key="6">
    <source>
        <dbReference type="Proteomes" id="UP000231279"/>
    </source>
</evidence>
<dbReference type="EMBL" id="NKXS01003924">
    <property type="protein sequence ID" value="PIN08049.1"/>
    <property type="molecule type" value="Genomic_DNA"/>
</dbReference>
<proteinExistence type="inferred from homology"/>
<evidence type="ECO:0000256" key="1">
    <source>
        <dbReference type="ARBA" id="ARBA00008614"/>
    </source>
</evidence>
<comment type="subcellular location">
    <subcellularLocation>
        <location evidence="2">Nucleus</location>
    </subcellularLocation>
</comment>
<feature type="compositionally biased region" description="Polar residues" evidence="3">
    <location>
        <begin position="1"/>
        <end position="13"/>
    </location>
</feature>
<comment type="similarity">
    <text evidence="1 2">Belongs to the TIFY/JAZ family.</text>
</comment>
<feature type="compositionally biased region" description="Polar residues" evidence="3">
    <location>
        <begin position="90"/>
        <end position="109"/>
    </location>
</feature>
<feature type="region of interest" description="Disordered" evidence="3">
    <location>
        <begin position="1"/>
        <end position="125"/>
    </location>
</feature>
<dbReference type="GO" id="GO:0005634">
    <property type="term" value="C:nucleus"/>
    <property type="evidence" value="ECO:0007669"/>
    <property type="project" value="UniProtKB-SubCell"/>
</dbReference>
<dbReference type="InterPro" id="IPR040390">
    <property type="entry name" value="TIFY/JAZ"/>
</dbReference>
<dbReference type="PANTHER" id="PTHR33077">
    <property type="entry name" value="PROTEIN TIFY 4A-RELATED-RELATED"/>
    <property type="match status" value="1"/>
</dbReference>
<feature type="region of interest" description="Disordered" evidence="3">
    <location>
        <begin position="326"/>
        <end position="348"/>
    </location>
</feature>
<reference evidence="6" key="1">
    <citation type="journal article" date="2018" name="Gigascience">
        <title>Genome assembly of the Pink Ipe (Handroanthus impetiginosus, Bignoniaceae), a highly valued, ecologically keystone Neotropical timber forest tree.</title>
        <authorList>
            <person name="Silva-Junior O.B."/>
            <person name="Grattapaglia D."/>
            <person name="Novaes E."/>
            <person name="Collevatti R.G."/>
        </authorList>
    </citation>
    <scope>NUCLEOTIDE SEQUENCE [LARGE SCALE GENOMIC DNA]</scope>
    <source>
        <strain evidence="6">cv. UFG-1</strain>
    </source>
</reference>
<comment type="domain">
    <text evidence="2">The jas domain is required for interaction with COI1.</text>
</comment>
<feature type="compositionally biased region" description="Polar residues" evidence="3">
    <location>
        <begin position="326"/>
        <end position="335"/>
    </location>
</feature>
<dbReference type="PROSITE" id="PS51320">
    <property type="entry name" value="TIFY"/>
    <property type="match status" value="1"/>
</dbReference>
<dbReference type="PANTHER" id="PTHR33077:SF8">
    <property type="entry name" value="PROTEIN TIFY 8"/>
    <property type="match status" value="1"/>
</dbReference>
<dbReference type="GO" id="GO:0009611">
    <property type="term" value="P:response to wounding"/>
    <property type="evidence" value="ECO:0007669"/>
    <property type="project" value="UniProtKB-UniRule"/>
</dbReference>
<comment type="function">
    <text evidence="2">Repressor of jasmonate responses.</text>
</comment>
<feature type="region of interest" description="Disordered" evidence="3">
    <location>
        <begin position="388"/>
        <end position="407"/>
    </location>
</feature>